<dbReference type="OrthoDB" id="1470350at2759"/>
<dbReference type="InterPro" id="IPR001128">
    <property type="entry name" value="Cyt_P450"/>
</dbReference>
<keyword evidence="3" id="KW-0472">Membrane</keyword>
<feature type="transmembrane region" description="Helical" evidence="3">
    <location>
        <begin position="12"/>
        <end position="34"/>
    </location>
</feature>
<dbReference type="PANTHER" id="PTHR24305">
    <property type="entry name" value="CYTOCHROME P450"/>
    <property type="match status" value="1"/>
</dbReference>
<dbReference type="InterPro" id="IPR050121">
    <property type="entry name" value="Cytochrome_P450_monoxygenase"/>
</dbReference>
<dbReference type="SUPFAM" id="SSF48264">
    <property type="entry name" value="Cytochrome P450"/>
    <property type="match status" value="1"/>
</dbReference>
<feature type="binding site" description="axial binding residue" evidence="2">
    <location>
        <position position="498"/>
    </location>
    <ligand>
        <name>heme</name>
        <dbReference type="ChEBI" id="CHEBI:30413"/>
    </ligand>
    <ligandPart>
        <name>Fe</name>
        <dbReference type="ChEBI" id="CHEBI:18248"/>
    </ligandPart>
</feature>
<dbReference type="Proteomes" id="UP000077315">
    <property type="component" value="Unassembled WGS sequence"/>
</dbReference>
<comment type="similarity">
    <text evidence="1">Belongs to the cytochrome P450 family.</text>
</comment>
<keyword evidence="3" id="KW-1133">Transmembrane helix</keyword>
<dbReference type="GO" id="GO:0005506">
    <property type="term" value="F:iron ion binding"/>
    <property type="evidence" value="ECO:0007669"/>
    <property type="project" value="InterPro"/>
</dbReference>
<dbReference type="Gene3D" id="1.10.630.10">
    <property type="entry name" value="Cytochrome P450"/>
    <property type="match status" value="1"/>
</dbReference>
<comment type="cofactor">
    <cofactor evidence="2">
        <name>heme</name>
        <dbReference type="ChEBI" id="CHEBI:30413"/>
    </cofactor>
</comment>
<dbReference type="InParanoid" id="A0A162ZWJ4"/>
<name>A0A162ZWJ4_PHYB8</name>
<keyword evidence="2" id="KW-0479">Metal-binding</keyword>
<reference evidence="5" key="1">
    <citation type="submission" date="2015-06" db="EMBL/GenBank/DDBJ databases">
        <title>Expansion of signal transduction pathways in fungi by whole-genome duplication.</title>
        <authorList>
            <consortium name="DOE Joint Genome Institute"/>
            <person name="Corrochano L.M."/>
            <person name="Kuo A."/>
            <person name="Marcet-Houben M."/>
            <person name="Polaino S."/>
            <person name="Salamov A."/>
            <person name="Villalobos J.M."/>
            <person name="Alvarez M.I."/>
            <person name="Avalos J."/>
            <person name="Benito E.P."/>
            <person name="Benoit I."/>
            <person name="Burger G."/>
            <person name="Camino L.P."/>
            <person name="Canovas D."/>
            <person name="Cerda-Olmedo E."/>
            <person name="Cheng J.-F."/>
            <person name="Dominguez A."/>
            <person name="Elias M."/>
            <person name="Eslava A.P."/>
            <person name="Glaser F."/>
            <person name="Grimwood J."/>
            <person name="Gutierrez G."/>
            <person name="Heitman J."/>
            <person name="Henrissat B."/>
            <person name="Iturriaga E.A."/>
            <person name="Lang B.F."/>
            <person name="Lavin J.L."/>
            <person name="Lee S."/>
            <person name="Li W."/>
            <person name="Lindquist E."/>
            <person name="Lopez-Garcia S."/>
            <person name="Luque E.M."/>
            <person name="Marcos A.T."/>
            <person name="Martin J."/>
            <person name="McCluskey K."/>
            <person name="Medina H.R."/>
            <person name="Miralles-Duran A."/>
            <person name="Miyazaki A."/>
            <person name="Munoz-Torres E."/>
            <person name="Oguiza J.A."/>
            <person name="Ohm R."/>
            <person name="Olmedo M."/>
            <person name="Orejas M."/>
            <person name="Ortiz-Castellanos L."/>
            <person name="Pisabarro A.G."/>
            <person name="Rodriguez-Romero J."/>
            <person name="Ruiz-Herrera J."/>
            <person name="Ruiz-Vazquez R."/>
            <person name="Sanz C."/>
            <person name="Schackwitz W."/>
            <person name="Schmutz J."/>
            <person name="Shahriari M."/>
            <person name="Shelest E."/>
            <person name="Silva-Franco F."/>
            <person name="Soanes D."/>
            <person name="Syed K."/>
            <person name="Tagua V.G."/>
            <person name="Talbot N.J."/>
            <person name="Thon M."/>
            <person name="De vries R.P."/>
            <person name="Wiebenga A."/>
            <person name="Yadav J.S."/>
            <person name="Braun E.L."/>
            <person name="Baker S."/>
            <person name="Garre V."/>
            <person name="Horwitz B."/>
            <person name="Torres-Martinez S."/>
            <person name="Idnurm A."/>
            <person name="Herrera-Estrella A."/>
            <person name="Gabaldon T."/>
            <person name="Grigoriev I.V."/>
        </authorList>
    </citation>
    <scope>NUCLEOTIDE SEQUENCE [LARGE SCALE GENOMIC DNA]</scope>
    <source>
        <strain evidence="5">NRRL 1555(-)</strain>
    </source>
</reference>
<dbReference type="Pfam" id="PF00067">
    <property type="entry name" value="p450"/>
    <property type="match status" value="1"/>
</dbReference>
<dbReference type="CDD" id="cd00302">
    <property type="entry name" value="cytochrome_P450"/>
    <property type="match status" value="1"/>
</dbReference>
<accession>A0A162ZWJ4</accession>
<sequence length="555" mass="62416">MNILSVLSPNISFYTTAFYVGVYSPLAGIIFLVLRYYYRRKNSILSSAPLIPTKNFWISYFGLVPPPDENETVDELSKFLISVGQDTQQSPLSVSWSIFGTPLVIVNSLKGIKDVLVYGQVKSKVQGRPSNVQRGNLIRLIQNHVFGGENINNSTGEGWRWRRHVLLPPFQPRQLVPNLLPYVVKRAHELLDTFGKASDQGTALELDGVFQDLTMDVINFYLYGRSDLNYELVGGKENLKHMHHKLGLGFQSLEAWFPFGINKTKWAQRAFGPSREHLKEFVKDSIVLAVEKQAEYKSDGQEFQSVTAAALSSGKYHEDQFDLINDLLSLTFAGYDTTAHTLAFCFSELARNPALQEELFLQVRAVLGPPPVLPESITADKLAKMPLVSAVYRETLRKYPAVAFIPAHVNYDTNVDGVVVPAESEIWCNLRGIQMNPNIFPNPDKFDPSRWIRPGDTNDTLGGFDSMAADHTRESPIVTPDQQYNFPDLSFTLGPHSCLGKNMVILELRTTIACTINEFTCSLKEGSVIDTKIVLTTKPRYGVWANFKRRSEIRI</sequence>
<dbReference type="RefSeq" id="XP_018287541.1">
    <property type="nucleotide sequence ID" value="XM_018436743.1"/>
</dbReference>
<evidence type="ECO:0000256" key="1">
    <source>
        <dbReference type="ARBA" id="ARBA00010617"/>
    </source>
</evidence>
<dbReference type="GO" id="GO:0004497">
    <property type="term" value="F:monooxygenase activity"/>
    <property type="evidence" value="ECO:0007669"/>
    <property type="project" value="InterPro"/>
</dbReference>
<evidence type="ECO:0000313" key="4">
    <source>
        <dbReference type="EMBL" id="OAD69501.1"/>
    </source>
</evidence>
<protein>
    <submittedName>
        <fullName evidence="4">CYP5211 protein</fullName>
    </submittedName>
</protein>
<dbReference type="AlphaFoldDB" id="A0A162ZWJ4"/>
<dbReference type="GO" id="GO:0016705">
    <property type="term" value="F:oxidoreductase activity, acting on paired donors, with incorporation or reduction of molecular oxygen"/>
    <property type="evidence" value="ECO:0007669"/>
    <property type="project" value="InterPro"/>
</dbReference>
<keyword evidence="3" id="KW-0812">Transmembrane</keyword>
<organism evidence="4 5">
    <name type="scientific">Phycomyces blakesleeanus (strain ATCC 8743b / DSM 1359 / FGSC 10004 / NBRC 33097 / NRRL 1555)</name>
    <dbReference type="NCBI Taxonomy" id="763407"/>
    <lineage>
        <taxon>Eukaryota</taxon>
        <taxon>Fungi</taxon>
        <taxon>Fungi incertae sedis</taxon>
        <taxon>Mucoromycota</taxon>
        <taxon>Mucoromycotina</taxon>
        <taxon>Mucoromycetes</taxon>
        <taxon>Mucorales</taxon>
        <taxon>Phycomycetaceae</taxon>
        <taxon>Phycomyces</taxon>
    </lineage>
</organism>
<dbReference type="PANTHER" id="PTHR24305:SF166">
    <property type="entry name" value="CYTOCHROME P450 12A4, MITOCHONDRIAL-RELATED"/>
    <property type="match status" value="1"/>
</dbReference>
<dbReference type="InterPro" id="IPR002401">
    <property type="entry name" value="Cyt_P450_E_grp-I"/>
</dbReference>
<gene>
    <name evidence="4" type="ORF">PHYBLDRAFT_172140</name>
</gene>
<dbReference type="InterPro" id="IPR036396">
    <property type="entry name" value="Cyt_P450_sf"/>
</dbReference>
<dbReference type="PRINTS" id="PR00463">
    <property type="entry name" value="EP450I"/>
</dbReference>
<dbReference type="EMBL" id="KV440991">
    <property type="protein sequence ID" value="OAD69501.1"/>
    <property type="molecule type" value="Genomic_DNA"/>
</dbReference>
<dbReference type="GeneID" id="28997649"/>
<keyword evidence="2" id="KW-0408">Iron</keyword>
<dbReference type="GO" id="GO:0020037">
    <property type="term" value="F:heme binding"/>
    <property type="evidence" value="ECO:0007669"/>
    <property type="project" value="InterPro"/>
</dbReference>
<proteinExistence type="inferred from homology"/>
<dbReference type="VEuPathDB" id="FungiDB:PHYBLDRAFT_172140"/>
<dbReference type="PRINTS" id="PR00385">
    <property type="entry name" value="P450"/>
</dbReference>
<evidence type="ECO:0000256" key="3">
    <source>
        <dbReference type="SAM" id="Phobius"/>
    </source>
</evidence>
<keyword evidence="2" id="KW-0349">Heme</keyword>
<evidence type="ECO:0000313" key="5">
    <source>
        <dbReference type="Proteomes" id="UP000077315"/>
    </source>
</evidence>
<keyword evidence="5" id="KW-1185">Reference proteome</keyword>
<evidence type="ECO:0000256" key="2">
    <source>
        <dbReference type="PIRSR" id="PIRSR602401-1"/>
    </source>
</evidence>
<dbReference type="STRING" id="763407.A0A162ZWJ4"/>